<accession>A0A0F5NDP8</accession>
<evidence type="ECO:0000313" key="2">
    <source>
        <dbReference type="Proteomes" id="UP000193781"/>
    </source>
</evidence>
<name>A0A0F5NDP8_9MYCO</name>
<dbReference type="EMBL" id="LQPH01000129">
    <property type="protein sequence ID" value="ORW20781.1"/>
    <property type="molecule type" value="Genomic_DNA"/>
</dbReference>
<proteinExistence type="predicted"/>
<reference evidence="1 2" key="1">
    <citation type="submission" date="2016-01" db="EMBL/GenBank/DDBJ databases">
        <title>The new phylogeny of the genus Mycobacterium.</title>
        <authorList>
            <person name="Tarcisio F."/>
            <person name="Conor M."/>
            <person name="Antonella G."/>
            <person name="Elisabetta G."/>
            <person name="Giulia F.S."/>
            <person name="Sara T."/>
            <person name="Anna F."/>
            <person name="Clotilde B."/>
            <person name="Roberto B."/>
            <person name="Veronica D.S."/>
            <person name="Fabio R."/>
            <person name="Monica P."/>
            <person name="Olivier J."/>
            <person name="Enrico T."/>
            <person name="Nicola S."/>
        </authorList>
    </citation>
    <scope>NUCLEOTIDE SEQUENCE [LARGE SCALE GENOMIC DNA]</scope>
    <source>
        <strain evidence="1 2">DSM 44803</strain>
    </source>
</reference>
<keyword evidence="2" id="KW-1185">Reference proteome</keyword>
<dbReference type="RefSeq" id="WP_046183542.1">
    <property type="nucleotide sequence ID" value="NZ_JACKSS010000102.1"/>
</dbReference>
<dbReference type="OrthoDB" id="4724258at2"/>
<dbReference type="STRING" id="244292.ABW17_27985"/>
<evidence type="ECO:0000313" key="1">
    <source>
        <dbReference type="EMBL" id="ORW20781.1"/>
    </source>
</evidence>
<protein>
    <submittedName>
        <fullName evidence="1">Uncharacterized protein</fullName>
    </submittedName>
</protein>
<dbReference type="Proteomes" id="UP000193781">
    <property type="component" value="Unassembled WGS sequence"/>
</dbReference>
<gene>
    <name evidence="1" type="ORF">AWC17_07200</name>
</gene>
<organism evidence="1 2">
    <name type="scientific">Mycobacterium nebraskense</name>
    <dbReference type="NCBI Taxonomy" id="244292"/>
    <lineage>
        <taxon>Bacteria</taxon>
        <taxon>Bacillati</taxon>
        <taxon>Actinomycetota</taxon>
        <taxon>Actinomycetes</taxon>
        <taxon>Mycobacteriales</taxon>
        <taxon>Mycobacteriaceae</taxon>
        <taxon>Mycobacterium</taxon>
    </lineage>
</organism>
<comment type="caution">
    <text evidence="1">The sequence shown here is derived from an EMBL/GenBank/DDBJ whole genome shotgun (WGS) entry which is preliminary data.</text>
</comment>
<dbReference type="AlphaFoldDB" id="A0A0F5NDP8"/>
<sequence length="176" mass="20309">MRNESRSRHKMLDHLEHEVAQFYGALAEFTERDRPDILNLPRDHPERIRRNTAFEAFLLHARLLDDFLGSKPAEGSDDFWAGHLIETWTAARPLATLPDIDGLSVRVRINKQLAHLTTKRLTHKKFPIRAMAQAITNSLIEFVNQAYPVLGENIWQINVWLYSTWTTTEPPIQSGS</sequence>